<evidence type="ECO:0000259" key="2">
    <source>
        <dbReference type="SMART" id="SM00822"/>
    </source>
</evidence>
<dbReference type="InterPro" id="IPR036291">
    <property type="entry name" value="NAD(P)-bd_dom_sf"/>
</dbReference>
<dbReference type="PROSITE" id="PS00061">
    <property type="entry name" value="ADH_SHORT"/>
    <property type="match status" value="1"/>
</dbReference>
<evidence type="ECO:0000313" key="4">
    <source>
        <dbReference type="Proteomes" id="UP000298656"/>
    </source>
</evidence>
<name>A0A4P8J1R3_9BURK</name>
<dbReference type="EMBL" id="CP040078">
    <property type="protein sequence ID" value="QCP54305.1"/>
    <property type="molecule type" value="Genomic_DNA"/>
</dbReference>
<dbReference type="InterPro" id="IPR002347">
    <property type="entry name" value="SDR_fam"/>
</dbReference>
<gene>
    <name evidence="3" type="ORF">FAZ95_35690</name>
</gene>
<dbReference type="GO" id="GO:0016616">
    <property type="term" value="F:oxidoreductase activity, acting on the CH-OH group of donors, NAD or NADP as acceptor"/>
    <property type="evidence" value="ECO:0007669"/>
    <property type="project" value="UniProtKB-ARBA"/>
</dbReference>
<proteinExistence type="inferred from homology"/>
<evidence type="ECO:0000256" key="1">
    <source>
        <dbReference type="ARBA" id="ARBA00006484"/>
    </source>
</evidence>
<dbReference type="Pfam" id="PF13561">
    <property type="entry name" value="adh_short_C2"/>
    <property type="match status" value="1"/>
</dbReference>
<evidence type="ECO:0000313" key="3">
    <source>
        <dbReference type="EMBL" id="QCP54305.1"/>
    </source>
</evidence>
<dbReference type="PRINTS" id="PR00080">
    <property type="entry name" value="SDRFAMILY"/>
</dbReference>
<organism evidence="3 4">
    <name type="scientific">Trinickia violacea</name>
    <dbReference type="NCBI Taxonomy" id="2571746"/>
    <lineage>
        <taxon>Bacteria</taxon>
        <taxon>Pseudomonadati</taxon>
        <taxon>Pseudomonadota</taxon>
        <taxon>Betaproteobacteria</taxon>
        <taxon>Burkholderiales</taxon>
        <taxon>Burkholderiaceae</taxon>
        <taxon>Trinickia</taxon>
    </lineage>
</organism>
<keyword evidence="4" id="KW-1185">Reference proteome</keyword>
<dbReference type="Gene3D" id="3.40.50.720">
    <property type="entry name" value="NAD(P)-binding Rossmann-like Domain"/>
    <property type="match status" value="1"/>
</dbReference>
<dbReference type="AlphaFoldDB" id="A0A4P8J1R3"/>
<dbReference type="PANTHER" id="PTHR42760">
    <property type="entry name" value="SHORT-CHAIN DEHYDROGENASES/REDUCTASES FAMILY MEMBER"/>
    <property type="match status" value="1"/>
</dbReference>
<dbReference type="NCBIfam" id="NF005559">
    <property type="entry name" value="PRK07231.1"/>
    <property type="match status" value="1"/>
</dbReference>
<comment type="similarity">
    <text evidence="1">Belongs to the short-chain dehydrogenases/reductases (SDR) family.</text>
</comment>
<dbReference type="Proteomes" id="UP000298656">
    <property type="component" value="Chromosome 2"/>
</dbReference>
<dbReference type="SUPFAM" id="SSF51735">
    <property type="entry name" value="NAD(P)-binding Rossmann-fold domains"/>
    <property type="match status" value="1"/>
</dbReference>
<dbReference type="PRINTS" id="PR00081">
    <property type="entry name" value="GDHRDH"/>
</dbReference>
<dbReference type="SMART" id="SM00822">
    <property type="entry name" value="PKS_KR"/>
    <property type="match status" value="1"/>
</dbReference>
<dbReference type="PANTHER" id="PTHR42760:SF135">
    <property type="entry name" value="BLL7886 PROTEIN"/>
    <property type="match status" value="1"/>
</dbReference>
<dbReference type="InterPro" id="IPR057326">
    <property type="entry name" value="KR_dom"/>
</dbReference>
<dbReference type="RefSeq" id="WP_137337073.1">
    <property type="nucleotide sequence ID" value="NZ_CP040078.1"/>
</dbReference>
<dbReference type="GO" id="GO:0030497">
    <property type="term" value="P:fatty acid elongation"/>
    <property type="evidence" value="ECO:0007669"/>
    <property type="project" value="TreeGrafter"/>
</dbReference>
<sequence length="249" mass="25947">MLLRDKVAIVTGAASLRGIGWATAKRFAQEGARVALLDLDGATASHAAKEIGEAHRGYACDVRDAERCKAVVEEVIAAFGHVDILINNAGVSQAKRLMDSTEDDYNLVFDVSLRGAFNMSRAVVPHFRSRKSGNIACMGSVAAQRGGGVLGGPHYAAAKGGVQTLAKAMARELGPDGIRVNAVAPGLIDTELLQGKITDDGKQAVANSTPMGRLGSPLDIANAFLFLASDLSSYVTGVVLDVNGGLHIH</sequence>
<reference evidence="3 4" key="1">
    <citation type="submission" date="2019-05" db="EMBL/GenBank/DDBJ databases">
        <title>Burkholderia sp. DHOD12, isolated from subtropical forest soil.</title>
        <authorList>
            <person name="Gao Z.-H."/>
            <person name="Qiu L.-H."/>
        </authorList>
    </citation>
    <scope>NUCLEOTIDE SEQUENCE [LARGE SCALE GENOMIC DNA]</scope>
    <source>
        <strain evidence="3 4">DHOD12</strain>
    </source>
</reference>
<dbReference type="OrthoDB" id="9806974at2"/>
<feature type="domain" description="Ketoreductase" evidence="2">
    <location>
        <begin position="6"/>
        <end position="186"/>
    </location>
</feature>
<dbReference type="FunFam" id="3.40.50.720:FF:000084">
    <property type="entry name" value="Short-chain dehydrogenase reductase"/>
    <property type="match status" value="1"/>
</dbReference>
<accession>A0A4P8J1R3</accession>
<dbReference type="KEGG" id="tvl:FAZ95_35690"/>
<protein>
    <submittedName>
        <fullName evidence="3">SDR family oxidoreductase</fullName>
    </submittedName>
</protein>
<dbReference type="InterPro" id="IPR020904">
    <property type="entry name" value="Sc_DH/Rdtase_CS"/>
</dbReference>